<keyword evidence="2" id="KW-1185">Reference proteome</keyword>
<comment type="caution">
    <text evidence="1">The sequence shown here is derived from an EMBL/GenBank/DDBJ whole genome shotgun (WGS) entry which is preliminary data.</text>
</comment>
<evidence type="ECO:0000313" key="2">
    <source>
        <dbReference type="Proteomes" id="UP001227268"/>
    </source>
</evidence>
<reference evidence="1" key="1">
    <citation type="submission" date="2023-04" db="EMBL/GenBank/DDBJ databases">
        <title>Draft Genome sequencing of Naganishia species isolated from polar environments using Oxford Nanopore Technology.</title>
        <authorList>
            <person name="Leo P."/>
            <person name="Venkateswaran K."/>
        </authorList>
    </citation>
    <scope>NUCLEOTIDE SEQUENCE</scope>
    <source>
        <strain evidence="1">MNA-CCFEE 5423</strain>
    </source>
</reference>
<evidence type="ECO:0000313" key="1">
    <source>
        <dbReference type="EMBL" id="KAJ9095974.1"/>
    </source>
</evidence>
<protein>
    <submittedName>
        <fullName evidence="1">Uncharacterized protein</fullName>
    </submittedName>
</protein>
<gene>
    <name evidence="1" type="ORF">QFC21_005336</name>
</gene>
<dbReference type="Proteomes" id="UP001227268">
    <property type="component" value="Unassembled WGS sequence"/>
</dbReference>
<dbReference type="EMBL" id="JASBWT010000020">
    <property type="protein sequence ID" value="KAJ9095974.1"/>
    <property type="molecule type" value="Genomic_DNA"/>
</dbReference>
<sequence>MIIVAQAFVVSVELHPTIPQGSQLNYLDFVSQMANTITRFKEVFVKGQKDRGWRTGDDYNPMCGYVQLTSIPKHLGSVVWTLGWQVFIILAAIILIFADLAMAIPERNNIFWRLIKMVWLDGMTYTRAYGTANPYIANRDPTPFFLAPLAFFKIFISFGYLSQTFYGVDNGMNQWGEQTGPNTQEFCVYAGFILAGSSALGLMTGHVSIPSSIVGFRHISSSPHLHPVILTQWIYQGRHPRTISEEHGNWGPKSPPRGDWRPQTFKDVYY</sequence>
<proteinExistence type="predicted"/>
<name>A0ACC2V9X0_9TREE</name>
<organism evidence="1 2">
    <name type="scientific">Naganishia friedmannii</name>
    <dbReference type="NCBI Taxonomy" id="89922"/>
    <lineage>
        <taxon>Eukaryota</taxon>
        <taxon>Fungi</taxon>
        <taxon>Dikarya</taxon>
        <taxon>Basidiomycota</taxon>
        <taxon>Agaricomycotina</taxon>
        <taxon>Tremellomycetes</taxon>
        <taxon>Filobasidiales</taxon>
        <taxon>Filobasidiaceae</taxon>
        <taxon>Naganishia</taxon>
    </lineage>
</organism>
<accession>A0ACC2V9X0</accession>